<protein>
    <recommendedName>
        <fullName evidence="3">HMA domain-containing protein</fullName>
    </recommendedName>
</protein>
<dbReference type="RefSeq" id="WP_130856679.1">
    <property type="nucleotide sequence ID" value="NZ_JBHLWO010000002.1"/>
</dbReference>
<evidence type="ECO:0000313" key="2">
    <source>
        <dbReference type="Proteomes" id="UP001589774"/>
    </source>
</evidence>
<name>A0ABV6HP50_9SPHI</name>
<dbReference type="Proteomes" id="UP001589774">
    <property type="component" value="Unassembled WGS sequence"/>
</dbReference>
<comment type="caution">
    <text evidence="1">The sequence shown here is derived from an EMBL/GenBank/DDBJ whole genome shotgun (WGS) entry which is preliminary data.</text>
</comment>
<organism evidence="1 2">
    <name type="scientific">Olivibacter oleidegradans</name>
    <dbReference type="NCBI Taxonomy" id="760123"/>
    <lineage>
        <taxon>Bacteria</taxon>
        <taxon>Pseudomonadati</taxon>
        <taxon>Bacteroidota</taxon>
        <taxon>Sphingobacteriia</taxon>
        <taxon>Sphingobacteriales</taxon>
        <taxon>Sphingobacteriaceae</taxon>
        <taxon>Olivibacter</taxon>
    </lineage>
</organism>
<sequence length="74" mass="8534">MDQVLIFKTDVDCMDDVNRLAALLESTGKVRQWSFDLTDCDRVLRLVSTDLHPRTIEKLLRAEGICCENMAYEL</sequence>
<reference evidence="1 2" key="1">
    <citation type="submission" date="2024-09" db="EMBL/GenBank/DDBJ databases">
        <authorList>
            <person name="Sun Q."/>
            <person name="Mori K."/>
        </authorList>
    </citation>
    <scope>NUCLEOTIDE SEQUENCE [LARGE SCALE GENOMIC DNA]</scope>
    <source>
        <strain evidence="1 2">CCM 7765</strain>
    </source>
</reference>
<gene>
    <name evidence="1" type="ORF">ACFFI0_20110</name>
</gene>
<evidence type="ECO:0008006" key="3">
    <source>
        <dbReference type="Google" id="ProtNLM"/>
    </source>
</evidence>
<proteinExistence type="predicted"/>
<keyword evidence="2" id="KW-1185">Reference proteome</keyword>
<accession>A0ABV6HP50</accession>
<dbReference type="EMBL" id="JBHLWO010000002">
    <property type="protein sequence ID" value="MFC0320640.1"/>
    <property type="molecule type" value="Genomic_DNA"/>
</dbReference>
<evidence type="ECO:0000313" key="1">
    <source>
        <dbReference type="EMBL" id="MFC0320640.1"/>
    </source>
</evidence>